<keyword evidence="1" id="KW-0812">Transmembrane</keyword>
<keyword evidence="4" id="KW-1185">Reference proteome</keyword>
<dbReference type="KEGG" id="vmo:VMUT_0853"/>
<dbReference type="STRING" id="985053.VMUT_0853"/>
<dbReference type="eggNOG" id="arCOG00813">
    <property type="taxonomic scope" value="Archaea"/>
</dbReference>
<dbReference type="Proteomes" id="UP000007485">
    <property type="component" value="Chromosome"/>
</dbReference>
<accession>F0QWU5</accession>
<dbReference type="GeneID" id="10288505"/>
<dbReference type="SUPFAM" id="SSF55021">
    <property type="entry name" value="ACT-like"/>
    <property type="match status" value="1"/>
</dbReference>
<dbReference type="Gene3D" id="3.30.70.260">
    <property type="match status" value="1"/>
</dbReference>
<feature type="domain" description="ACT" evidence="2">
    <location>
        <begin position="4"/>
        <end position="75"/>
    </location>
</feature>
<evidence type="ECO:0000256" key="1">
    <source>
        <dbReference type="SAM" id="Phobius"/>
    </source>
</evidence>
<organism evidence="3 4">
    <name type="scientific">Vulcanisaeta moutnovskia (strain 768-28)</name>
    <dbReference type="NCBI Taxonomy" id="985053"/>
    <lineage>
        <taxon>Archaea</taxon>
        <taxon>Thermoproteota</taxon>
        <taxon>Thermoprotei</taxon>
        <taxon>Thermoproteales</taxon>
        <taxon>Thermoproteaceae</taxon>
        <taxon>Vulcanisaeta</taxon>
    </lineage>
</organism>
<gene>
    <name evidence="3" type="ordered locus">VMUT_0853</name>
</gene>
<dbReference type="AlphaFoldDB" id="F0QWU5"/>
<name>F0QWU5_VULM7</name>
<dbReference type="RefSeq" id="WP_013604225.1">
    <property type="nucleotide sequence ID" value="NC_015151.1"/>
</dbReference>
<dbReference type="InterPro" id="IPR045865">
    <property type="entry name" value="ACT-like_dom_sf"/>
</dbReference>
<dbReference type="PROSITE" id="PS51671">
    <property type="entry name" value="ACT"/>
    <property type="match status" value="1"/>
</dbReference>
<evidence type="ECO:0000259" key="2">
    <source>
        <dbReference type="PROSITE" id="PS51671"/>
    </source>
</evidence>
<sequence length="198" mass="22413">MVWLLLSISRDRPGLLNDVTGLIKARNLNIKNIVGNNYAVLIEIDGEVSDELINAVSNVNGINTVNVIGLSFTILGFVQENFMKALLFYVMEREPELLERLGYEYGKELIRYVLNSIRDFRDALYFSLRILTALGIIVLINVRFMMGTTTISIARAFDEDVGMPMTKGIIRGLFEAISNIKHNVRIKRGDSHYDIIIT</sequence>
<dbReference type="EMBL" id="CP002529">
    <property type="protein sequence ID" value="ADY01063.1"/>
    <property type="molecule type" value="Genomic_DNA"/>
</dbReference>
<evidence type="ECO:0000313" key="3">
    <source>
        <dbReference type="EMBL" id="ADY01063.1"/>
    </source>
</evidence>
<feature type="transmembrane region" description="Helical" evidence="1">
    <location>
        <begin position="123"/>
        <end position="142"/>
    </location>
</feature>
<dbReference type="HOGENOM" id="CLU_1340793_0_0_2"/>
<keyword evidence="1" id="KW-0472">Membrane</keyword>
<evidence type="ECO:0000313" key="4">
    <source>
        <dbReference type="Proteomes" id="UP000007485"/>
    </source>
</evidence>
<protein>
    <recommendedName>
        <fullName evidence="2">ACT domain-containing protein</fullName>
    </recommendedName>
</protein>
<proteinExistence type="predicted"/>
<keyword evidence="1" id="KW-1133">Transmembrane helix</keyword>
<dbReference type="OrthoDB" id="28184at2157"/>
<dbReference type="InterPro" id="IPR002912">
    <property type="entry name" value="ACT_dom"/>
</dbReference>
<reference evidence="3 4" key="1">
    <citation type="journal article" date="2011" name="J. Bacteriol.">
        <title>Complete genome sequence of 'Vulcanisaeta moutnovskia' strain 768-28, a novel member of the hyperthermophilic crenarchaeal genus vulcanisaeta.</title>
        <authorList>
            <person name="Gumerov V.M."/>
            <person name="Mardanov A.V."/>
            <person name="Beletsky A.V."/>
            <person name="Prokofeva M.I."/>
            <person name="Bonch-Osmolovskaya E.A."/>
            <person name="Ravin N.V."/>
            <person name="Skryabin K.G."/>
        </authorList>
    </citation>
    <scope>NUCLEOTIDE SEQUENCE [LARGE SCALE GENOMIC DNA]</scope>
    <source>
        <strain evidence="3 4">768-28</strain>
    </source>
</reference>